<dbReference type="AlphaFoldDB" id="A0A4Z2H9F4"/>
<organism evidence="2 3">
    <name type="scientific">Liparis tanakae</name>
    <name type="common">Tanaka's snailfish</name>
    <dbReference type="NCBI Taxonomy" id="230148"/>
    <lineage>
        <taxon>Eukaryota</taxon>
        <taxon>Metazoa</taxon>
        <taxon>Chordata</taxon>
        <taxon>Craniata</taxon>
        <taxon>Vertebrata</taxon>
        <taxon>Euteleostomi</taxon>
        <taxon>Actinopterygii</taxon>
        <taxon>Neopterygii</taxon>
        <taxon>Teleostei</taxon>
        <taxon>Neoteleostei</taxon>
        <taxon>Acanthomorphata</taxon>
        <taxon>Eupercaria</taxon>
        <taxon>Perciformes</taxon>
        <taxon>Cottioidei</taxon>
        <taxon>Cottales</taxon>
        <taxon>Liparidae</taxon>
        <taxon>Liparis</taxon>
    </lineage>
</organism>
<dbReference type="EMBL" id="SRLO01000293">
    <property type="protein sequence ID" value="TNN62459.1"/>
    <property type="molecule type" value="Genomic_DNA"/>
</dbReference>
<evidence type="ECO:0000313" key="2">
    <source>
        <dbReference type="EMBL" id="TNN62459.1"/>
    </source>
</evidence>
<evidence type="ECO:0000256" key="1">
    <source>
        <dbReference type="SAM" id="MobiDB-lite"/>
    </source>
</evidence>
<sequence>MRGGRDGWSRQDGVAKVGRVAPNNVASRSQLLVHGLTKRSDPEKIKIYDRFFSYAKKGLKRPEQPATSCQAMNMADSEGEGRYSENCGKLLRRTELTACPLKDGWPLGVTTRLGETGTGNPGEALFDQSGSIISRTRTPSRGSGHAGGQHGTGARTQ</sequence>
<gene>
    <name evidence="2" type="ORF">EYF80_027367</name>
</gene>
<keyword evidence="3" id="KW-1185">Reference proteome</keyword>
<feature type="region of interest" description="Disordered" evidence="1">
    <location>
        <begin position="1"/>
        <end position="21"/>
    </location>
</feature>
<reference evidence="2 3" key="1">
    <citation type="submission" date="2019-03" db="EMBL/GenBank/DDBJ databases">
        <title>First draft genome of Liparis tanakae, snailfish: a comprehensive survey of snailfish specific genes.</title>
        <authorList>
            <person name="Kim W."/>
            <person name="Song I."/>
            <person name="Jeong J.-H."/>
            <person name="Kim D."/>
            <person name="Kim S."/>
            <person name="Ryu S."/>
            <person name="Song J.Y."/>
            <person name="Lee S.K."/>
        </authorList>
    </citation>
    <scope>NUCLEOTIDE SEQUENCE [LARGE SCALE GENOMIC DNA]</scope>
    <source>
        <tissue evidence="2">Muscle</tissue>
    </source>
</reference>
<accession>A0A4Z2H9F4</accession>
<comment type="caution">
    <text evidence="2">The sequence shown here is derived from an EMBL/GenBank/DDBJ whole genome shotgun (WGS) entry which is preliminary data.</text>
</comment>
<dbReference type="Proteomes" id="UP000314294">
    <property type="component" value="Unassembled WGS sequence"/>
</dbReference>
<feature type="region of interest" description="Disordered" evidence="1">
    <location>
        <begin position="114"/>
        <end position="157"/>
    </location>
</feature>
<name>A0A4Z2H9F4_9TELE</name>
<protein>
    <submittedName>
        <fullName evidence="2">Uncharacterized protein</fullName>
    </submittedName>
</protein>
<feature type="compositionally biased region" description="Polar residues" evidence="1">
    <location>
        <begin position="128"/>
        <end position="139"/>
    </location>
</feature>
<proteinExistence type="predicted"/>
<evidence type="ECO:0000313" key="3">
    <source>
        <dbReference type="Proteomes" id="UP000314294"/>
    </source>
</evidence>